<dbReference type="Proteomes" id="UP000198654">
    <property type="component" value="Unassembled WGS sequence"/>
</dbReference>
<proteinExistence type="predicted"/>
<keyword evidence="2" id="KW-1185">Reference proteome</keyword>
<dbReference type="OrthoDB" id="6163512at2"/>
<dbReference type="EMBL" id="FNGI01000007">
    <property type="protein sequence ID" value="SDL78136.1"/>
    <property type="molecule type" value="Genomic_DNA"/>
</dbReference>
<gene>
    <name evidence="1" type="ORF">SAMN05661010_02534</name>
</gene>
<dbReference type="STRING" id="119000.SAMN05661010_02534"/>
<accession>A0A1G9MV11</accession>
<dbReference type="AlphaFoldDB" id="A0A1G9MV11"/>
<dbReference type="RefSeq" id="WP_089729108.1">
    <property type="nucleotide sequence ID" value="NZ_FNGI01000007.1"/>
</dbReference>
<protein>
    <submittedName>
        <fullName evidence="1">Uncharacterized protein</fullName>
    </submittedName>
</protein>
<sequence length="222" mass="24918">MRRIEDMGINELLGLIRLEPQGARRERLLAAALSELIEVEIDWRTGLRHQNVGYHKVSTIGGMGEGRGELTGTVDHVGQAAERYRYACRWRTMSKALLAHVSERQQMALLLTGYAIQPVGGCQSPRMMTLAQVVERQVELLQRLGWAPMAGYGVALHVPFKHTTWRLKPVRFDAKAQRKRLAVLKPPGEQRPFRSVVALRDTARRARAALLNVVADQARIAA</sequence>
<evidence type="ECO:0000313" key="1">
    <source>
        <dbReference type="EMBL" id="SDL78136.1"/>
    </source>
</evidence>
<name>A0A1G9MV11_9GAMM</name>
<reference evidence="1 2" key="1">
    <citation type="submission" date="2016-10" db="EMBL/GenBank/DDBJ databases">
        <authorList>
            <person name="de Groot N.N."/>
        </authorList>
    </citation>
    <scope>NUCLEOTIDE SEQUENCE [LARGE SCALE GENOMIC DNA]</scope>
    <source>
        <strain evidence="1 2">DSM 14789</strain>
    </source>
</reference>
<organism evidence="1 2">
    <name type="scientific">Modicisalibacter muralis</name>
    <dbReference type="NCBI Taxonomy" id="119000"/>
    <lineage>
        <taxon>Bacteria</taxon>
        <taxon>Pseudomonadati</taxon>
        <taxon>Pseudomonadota</taxon>
        <taxon>Gammaproteobacteria</taxon>
        <taxon>Oceanospirillales</taxon>
        <taxon>Halomonadaceae</taxon>
        <taxon>Modicisalibacter</taxon>
    </lineage>
</organism>
<evidence type="ECO:0000313" key="2">
    <source>
        <dbReference type="Proteomes" id="UP000198654"/>
    </source>
</evidence>